<dbReference type="Gramene" id="Mp5g24010.1">
    <property type="protein sequence ID" value="Mp5g24010.1.cds1"/>
    <property type="gene ID" value="Mp5g24010"/>
</dbReference>
<name>A0A2R6XKK1_MARPO</name>
<dbReference type="AlphaFoldDB" id="A0A2R6XKK1"/>
<dbReference type="Proteomes" id="UP000244005">
    <property type="component" value="Unassembled WGS sequence"/>
</dbReference>
<protein>
    <submittedName>
        <fullName evidence="1">Uncharacterized protein</fullName>
    </submittedName>
</protein>
<organism evidence="1 2">
    <name type="scientific">Marchantia polymorpha</name>
    <name type="common">Common liverwort</name>
    <name type="synonym">Marchantia aquatica</name>
    <dbReference type="NCBI Taxonomy" id="3197"/>
    <lineage>
        <taxon>Eukaryota</taxon>
        <taxon>Viridiplantae</taxon>
        <taxon>Streptophyta</taxon>
        <taxon>Embryophyta</taxon>
        <taxon>Marchantiophyta</taxon>
        <taxon>Marchantiopsida</taxon>
        <taxon>Marchantiidae</taxon>
        <taxon>Marchantiales</taxon>
        <taxon>Marchantiaceae</taxon>
        <taxon>Marchantia</taxon>
    </lineage>
</organism>
<dbReference type="EMBL" id="KZ772682">
    <property type="protein sequence ID" value="PTQ46650.1"/>
    <property type="molecule type" value="Genomic_DNA"/>
</dbReference>
<reference evidence="2" key="1">
    <citation type="journal article" date="2017" name="Cell">
        <title>Insights into land plant evolution garnered from the Marchantia polymorpha genome.</title>
        <authorList>
            <person name="Bowman J.L."/>
            <person name="Kohchi T."/>
            <person name="Yamato K.T."/>
            <person name="Jenkins J."/>
            <person name="Shu S."/>
            <person name="Ishizaki K."/>
            <person name="Yamaoka S."/>
            <person name="Nishihama R."/>
            <person name="Nakamura Y."/>
            <person name="Berger F."/>
            <person name="Adam C."/>
            <person name="Aki S.S."/>
            <person name="Althoff F."/>
            <person name="Araki T."/>
            <person name="Arteaga-Vazquez M.A."/>
            <person name="Balasubrmanian S."/>
            <person name="Barry K."/>
            <person name="Bauer D."/>
            <person name="Boehm C.R."/>
            <person name="Briginshaw L."/>
            <person name="Caballero-Perez J."/>
            <person name="Catarino B."/>
            <person name="Chen F."/>
            <person name="Chiyoda S."/>
            <person name="Chovatia M."/>
            <person name="Davies K.M."/>
            <person name="Delmans M."/>
            <person name="Demura T."/>
            <person name="Dierschke T."/>
            <person name="Dolan L."/>
            <person name="Dorantes-Acosta A.E."/>
            <person name="Eklund D.M."/>
            <person name="Florent S.N."/>
            <person name="Flores-Sandoval E."/>
            <person name="Fujiyama A."/>
            <person name="Fukuzawa H."/>
            <person name="Galik B."/>
            <person name="Grimanelli D."/>
            <person name="Grimwood J."/>
            <person name="Grossniklaus U."/>
            <person name="Hamada T."/>
            <person name="Haseloff J."/>
            <person name="Hetherington A.J."/>
            <person name="Higo A."/>
            <person name="Hirakawa Y."/>
            <person name="Hundley H.N."/>
            <person name="Ikeda Y."/>
            <person name="Inoue K."/>
            <person name="Inoue S.I."/>
            <person name="Ishida S."/>
            <person name="Jia Q."/>
            <person name="Kakita M."/>
            <person name="Kanazawa T."/>
            <person name="Kawai Y."/>
            <person name="Kawashima T."/>
            <person name="Kennedy M."/>
            <person name="Kinose K."/>
            <person name="Kinoshita T."/>
            <person name="Kohara Y."/>
            <person name="Koide E."/>
            <person name="Komatsu K."/>
            <person name="Kopischke S."/>
            <person name="Kubo M."/>
            <person name="Kyozuka J."/>
            <person name="Lagercrantz U."/>
            <person name="Lin S.S."/>
            <person name="Lindquist E."/>
            <person name="Lipzen A.M."/>
            <person name="Lu C.W."/>
            <person name="De Luna E."/>
            <person name="Martienssen R.A."/>
            <person name="Minamino N."/>
            <person name="Mizutani M."/>
            <person name="Mizutani M."/>
            <person name="Mochizuki N."/>
            <person name="Monte I."/>
            <person name="Mosher R."/>
            <person name="Nagasaki H."/>
            <person name="Nakagami H."/>
            <person name="Naramoto S."/>
            <person name="Nishitani K."/>
            <person name="Ohtani M."/>
            <person name="Okamoto T."/>
            <person name="Okumura M."/>
            <person name="Phillips J."/>
            <person name="Pollak B."/>
            <person name="Reinders A."/>
            <person name="Rovekamp M."/>
            <person name="Sano R."/>
            <person name="Sawa S."/>
            <person name="Schmid M.W."/>
            <person name="Shirakawa M."/>
            <person name="Solano R."/>
            <person name="Spunde A."/>
            <person name="Suetsugu N."/>
            <person name="Sugano S."/>
            <person name="Sugiyama A."/>
            <person name="Sun R."/>
            <person name="Suzuki Y."/>
            <person name="Takenaka M."/>
            <person name="Takezawa D."/>
            <person name="Tomogane H."/>
            <person name="Tsuzuki M."/>
            <person name="Ueda T."/>
            <person name="Umeda M."/>
            <person name="Ward J.M."/>
            <person name="Watanabe Y."/>
            <person name="Yazaki K."/>
            <person name="Yokoyama R."/>
            <person name="Yoshitake Y."/>
            <person name="Yotsui I."/>
            <person name="Zachgo S."/>
            <person name="Schmutz J."/>
        </authorList>
    </citation>
    <scope>NUCLEOTIDE SEQUENCE [LARGE SCALE GENOMIC DNA]</scope>
    <source>
        <strain evidence="2">Tak-1</strain>
    </source>
</reference>
<keyword evidence="2" id="KW-1185">Reference proteome</keyword>
<proteinExistence type="predicted"/>
<evidence type="ECO:0000313" key="1">
    <source>
        <dbReference type="EMBL" id="PTQ46650.1"/>
    </source>
</evidence>
<accession>A0A2R6XKK1</accession>
<sequence length="93" mass="10676">MLYVALHLLTHVVPRMDFDPCAETQRLSLRPSVCYCCKPRPTCPSKIRFAGWLSMTLDHTLCDILFHLTRGFLGFHDGGSRGYLNFIRSRFGL</sequence>
<gene>
    <name evidence="1" type="ORF">MARPO_0010s0055</name>
</gene>
<evidence type="ECO:0000313" key="2">
    <source>
        <dbReference type="Proteomes" id="UP000244005"/>
    </source>
</evidence>